<reference evidence="3 4" key="1">
    <citation type="journal article" date="2008" name="Nature">
        <title>The genome of the choanoflagellate Monosiga brevicollis and the origin of metazoans.</title>
        <authorList>
            <consortium name="JGI Sequencing"/>
            <person name="King N."/>
            <person name="Westbrook M.J."/>
            <person name="Young S.L."/>
            <person name="Kuo A."/>
            <person name="Abedin M."/>
            <person name="Chapman J."/>
            <person name="Fairclough S."/>
            <person name="Hellsten U."/>
            <person name="Isogai Y."/>
            <person name="Letunic I."/>
            <person name="Marr M."/>
            <person name="Pincus D."/>
            <person name="Putnam N."/>
            <person name="Rokas A."/>
            <person name="Wright K.J."/>
            <person name="Zuzow R."/>
            <person name="Dirks W."/>
            <person name="Good M."/>
            <person name="Goodstein D."/>
            <person name="Lemons D."/>
            <person name="Li W."/>
            <person name="Lyons J.B."/>
            <person name="Morris A."/>
            <person name="Nichols S."/>
            <person name="Richter D.J."/>
            <person name="Salamov A."/>
            <person name="Bork P."/>
            <person name="Lim W.A."/>
            <person name="Manning G."/>
            <person name="Miller W.T."/>
            <person name="McGinnis W."/>
            <person name="Shapiro H."/>
            <person name="Tjian R."/>
            <person name="Grigoriev I.V."/>
            <person name="Rokhsar D."/>
        </authorList>
    </citation>
    <scope>NUCLEOTIDE SEQUENCE [LARGE SCALE GENOMIC DNA]</scope>
    <source>
        <strain evidence="4">MX1 / ATCC 50154</strain>
    </source>
</reference>
<keyword evidence="4" id="KW-1185">Reference proteome</keyword>
<dbReference type="GO" id="GO:0010457">
    <property type="term" value="P:centriole-centriole cohesion"/>
    <property type="evidence" value="ECO:0000318"/>
    <property type="project" value="GO_Central"/>
</dbReference>
<dbReference type="KEGG" id="mbr:MONBRDRAFT_26842"/>
<dbReference type="RefSeq" id="XP_001747380.1">
    <property type="nucleotide sequence ID" value="XM_001747328.1"/>
</dbReference>
<dbReference type="Pfam" id="PF14726">
    <property type="entry name" value="RTTN_N"/>
    <property type="match status" value="1"/>
</dbReference>
<organism evidence="3 4">
    <name type="scientific">Monosiga brevicollis</name>
    <name type="common">Choanoflagellate</name>
    <dbReference type="NCBI Taxonomy" id="81824"/>
    <lineage>
        <taxon>Eukaryota</taxon>
        <taxon>Choanoflagellata</taxon>
        <taxon>Craspedida</taxon>
        <taxon>Salpingoecidae</taxon>
        <taxon>Monosiga</taxon>
    </lineage>
</organism>
<dbReference type="EMBL" id="CH991557">
    <property type="protein sequence ID" value="EDQ87847.1"/>
    <property type="molecule type" value="Genomic_DNA"/>
</dbReference>
<sequence>MAATPVANATFAQSADAAQLPVPAPKAELYARLDRLIAQLSAPLLEDRVGALHSITFKLACGLLLVSDLVHKESLLKALLEWFNFEDVAEHSAVLNLILKLAEHPASAALLVDLGAVDFMRDLHDYDPNSLDNEVIEQISHALLLQPQQLRRHSSTSSGSPASQLLLPPNIRVTPATPRHASAPTTTAPQPVPPRSDLASSEHGIAREPPAAGSRRAPPSLGGTHIPPPRTHTTPAAHGTRSEGMQEDDHSLIRSLLVDDDLAILDLVIQRLSQVETLVQACQLIQDVLVLDFPPTLLLVYHPLMMRLHHQLQSVQHQPELVQPILQALSAILTQAGAAMIKSVDRAYFQIPVLPTEDVLVPLEASINLCLQLLSQSTAAVQGSALVLLRACCALLAWPGWPVPALASLAQPMLDQVTSTLGRACIGRASLTETAFQQHLGLLHHFAARVMLPRAELQPSPRSIINLQILYYHEIMRQLFPSTGAVLRQLLQRADDTVTHANLSQLDATHAALHAVHHTVDAGELQLPSTLQAAVPCLSSIGPETLRAFLALAIPRAVTAMSSEGVRGAWAAALTRVCRPQTQRIATVAREILATLWLRHAIGTAQFLRGLLACHTSELLDSVQEIAPLTPEMDSSTAPLWLLLLFHRAEPVAALAQRALVHVHALTSELDVRAELRRLAQPLSPETRASHHWRSAASNLSLERLQQLARIVEDPHLQMAQKAAALDIMRKHAQSSVPTADCQHVLLRSAEAALALGELAEARVDAAVLEPAIDIMVLLLRQGRIDAAEALVVDQQVLGAALCAGASLDLCQSFHAYVTARMLQLCGGRTPPNYLLNALHLNWTAASPDSATQEEEETLVFADAVAVSDAFWRAKHDVNEFCHLIAEPVTHWESDTVAVLRQTTEVLVYMDVAATMQTRLDELEDVFAHHGPLTDARLAAVLDHLAQLCALLPGLARPQGRAVATRLLDACLRCLQKSVDPGMAPQKADHTLCLAATRCLRHLQSAASLVPLADWGRLVPALEGCLAWVFMQSIGVPVEEAAVRDQPLRQVQQLALLCCHDVLALLHRHGAPHMQADLTCVNTFLDMLQALQQNRFVDLSLLTRALQVLAVFITHRAAVRMAPELLRRCIAHVVPVVNSFKRANASYVHFALVQACFRCLNEWAPALRQLWALHRPLDSAAAQSTELDDEPAVQGPSFFGEHWMWRDDIAWLLELLGHPLVDVQTEALRLLGQLQLDTAAARSLGRARLSIGQTELTPLEYILHCAVGASSPMVRIAGLESLELVGGQVFAPGTDVTVLEWLDRNNFWAHCSSLLGSGARLLDRVDELVPLVGLLVQVCRSQDPDEFLPRVRAANWLREAAVLFVDASRHAELGVQPGRSRSRSEFATTTSFEADTSARLGPDAPVLRSGWAHAGLTLIMQLVAFFHALRFELTAGPLVQLDAPFRQGLLHTARVLAQAAQQNECEWEGVSELPQHTTALTSEAEFDPGLEIVALAMSLDLGLQLAQHGNLDEDFVGQLAETAVDALQLCATSRVNVSLLLGICHVLAHERLHLSEATRARALEDVWALARRLWHATRALTNAMTGRAGDAERLRAAWLACLDALAALLARQPLPAMALIDHVGTATCWLRDMVSDRLDRENAAASTRTTNWPGLTVLLMVLARLVRGLHADTCAAPVGQQVMLDLLDALASLRGVVPWRQTSSWRAWLRLMAAVLAVAPRGERPAVVERYLQPLACCEPASLRSWCFAQGVVDYIKSLALPRAWRTHQTALAVACLACLTELAKHADSRTRLAQQRLLDAVLPGLQSRAPSAVHWTAAFFYNYCHQRGLESQASRVVVGLVRCARHLRQAASATAVAHSTTPPDLTLVDGALAILTRLYRTTLRSASLPADIDAYLHTLAA</sequence>
<evidence type="ECO:0000313" key="4">
    <source>
        <dbReference type="Proteomes" id="UP000001357"/>
    </source>
</evidence>
<evidence type="ECO:0000313" key="3">
    <source>
        <dbReference type="EMBL" id="EDQ87847.1"/>
    </source>
</evidence>
<gene>
    <name evidence="3" type="ORF">MONBRDRAFT_26842</name>
</gene>
<dbReference type="GO" id="GO:0032053">
    <property type="term" value="P:ciliary basal body organization"/>
    <property type="evidence" value="ECO:0000318"/>
    <property type="project" value="GO_Central"/>
</dbReference>
<dbReference type="InterPro" id="IPR029249">
    <property type="entry name" value="Rotatin_N"/>
</dbReference>
<feature type="compositionally biased region" description="Low complexity" evidence="1">
    <location>
        <begin position="207"/>
        <end position="239"/>
    </location>
</feature>
<dbReference type="GO" id="GO:0036064">
    <property type="term" value="C:ciliary basal body"/>
    <property type="evidence" value="ECO:0000318"/>
    <property type="project" value="GO_Central"/>
</dbReference>
<dbReference type="GO" id="GO:0007099">
    <property type="term" value="P:centriole replication"/>
    <property type="evidence" value="ECO:0000318"/>
    <property type="project" value="GO_Central"/>
</dbReference>
<proteinExistence type="predicted"/>
<accession>A9V3P2</accession>
<feature type="region of interest" description="Disordered" evidence="1">
    <location>
        <begin position="148"/>
        <end position="247"/>
    </location>
</feature>
<dbReference type="SUPFAM" id="SSF48371">
    <property type="entry name" value="ARM repeat"/>
    <property type="match status" value="2"/>
</dbReference>
<dbReference type="GeneID" id="5892706"/>
<dbReference type="InParanoid" id="A9V3P2"/>
<protein>
    <recommendedName>
        <fullName evidence="2">Rotatin N-terminal domain-containing protein</fullName>
    </recommendedName>
</protein>
<dbReference type="PANTHER" id="PTHR31691:SF1">
    <property type="entry name" value="ROTATIN"/>
    <property type="match status" value="1"/>
</dbReference>
<evidence type="ECO:0000259" key="2">
    <source>
        <dbReference type="Pfam" id="PF14726"/>
    </source>
</evidence>
<evidence type="ECO:0000256" key="1">
    <source>
        <dbReference type="SAM" id="MobiDB-lite"/>
    </source>
</evidence>
<dbReference type="PANTHER" id="PTHR31691">
    <property type="entry name" value="ROTATIN"/>
    <property type="match status" value="1"/>
</dbReference>
<dbReference type="GO" id="GO:0005813">
    <property type="term" value="C:centrosome"/>
    <property type="evidence" value="ECO:0007669"/>
    <property type="project" value="InterPro"/>
</dbReference>
<name>A9V3P2_MONBE</name>
<dbReference type="InterPro" id="IPR016024">
    <property type="entry name" value="ARM-type_fold"/>
</dbReference>
<dbReference type="Proteomes" id="UP000001357">
    <property type="component" value="Unassembled WGS sequence"/>
</dbReference>
<feature type="domain" description="Rotatin N-terminal" evidence="2">
    <location>
        <begin position="46"/>
        <end position="140"/>
    </location>
</feature>
<dbReference type="GO" id="GO:0005814">
    <property type="term" value="C:centriole"/>
    <property type="evidence" value="ECO:0000318"/>
    <property type="project" value="GO_Central"/>
</dbReference>
<dbReference type="InterPro" id="IPR030791">
    <property type="entry name" value="Rotatin"/>
</dbReference>